<gene>
    <name evidence="1" type="ORF">ES17_3</name>
</gene>
<proteinExistence type="predicted"/>
<organism evidence="1 2">
    <name type="scientific">Escherichia phage ES17</name>
    <dbReference type="NCBI Taxonomy" id="2662277"/>
    <lineage>
        <taxon>Viruses</taxon>
        <taxon>Duplodnaviria</taxon>
        <taxon>Heunggongvirae</taxon>
        <taxon>Uroviricota</taxon>
        <taxon>Caudoviricetes</taxon>
        <taxon>Mktvariviridae</taxon>
        <taxon>Gordonclarkvirinae</taxon>
        <taxon>Kuravirus</taxon>
        <taxon>Kuravirus ES17</taxon>
    </lineage>
</organism>
<evidence type="ECO:0000313" key="1">
    <source>
        <dbReference type="EMBL" id="QPL11048.1"/>
    </source>
</evidence>
<reference evidence="1 2" key="1">
    <citation type="journal article" date="2019" name="Front. Microbiol.">
        <title>Constructing and Characterizing Bacteriophage Libraries for Phage Therapy of Human Infections.</title>
        <authorList>
            <person name="Gibson S.B."/>
            <person name="Green S.I."/>
            <person name="Liu C.G."/>
            <person name="Salazar K.C."/>
            <person name="Clark J.R."/>
            <person name="Terwilliger A.L."/>
            <person name="Kaplan H.B."/>
            <person name="Maresso A.W."/>
            <person name="Trautner B.W."/>
            <person name="Ramig R.F."/>
        </authorList>
    </citation>
    <scope>NUCLEOTIDE SEQUENCE [LARGE SCALE GENOMIC DNA]</scope>
</reference>
<accession>A0A7T0Q1A7</accession>
<sequence>MNTGTLTGVNVMWPLRVDLMMCPLYFYSEDKNMRFLKELHSLIYKDIVYSVSRNAWFYQKGGNGEWVD</sequence>
<evidence type="ECO:0000313" key="2">
    <source>
        <dbReference type="Proteomes" id="UP000594589"/>
    </source>
</evidence>
<dbReference type="Proteomes" id="UP000594589">
    <property type="component" value="Segment"/>
</dbReference>
<name>A0A7T0Q1A7_9CAUD</name>
<dbReference type="EMBL" id="MN508615">
    <property type="protein sequence ID" value="QPL11048.1"/>
    <property type="molecule type" value="Genomic_DNA"/>
</dbReference>
<protein>
    <submittedName>
        <fullName evidence="1">Uncharacterized protein</fullName>
    </submittedName>
</protein>
<keyword evidence="2" id="KW-1185">Reference proteome</keyword>